<evidence type="ECO:0000256" key="1">
    <source>
        <dbReference type="SAM" id="MobiDB-lite"/>
    </source>
</evidence>
<reference evidence="2 3" key="1">
    <citation type="submission" date="2018-03" db="EMBL/GenBank/DDBJ databases">
        <authorList>
            <person name="Keele B.F."/>
        </authorList>
    </citation>
    <scope>NUCLEOTIDE SEQUENCE [LARGE SCALE GENOMIC DNA]</scope>
    <source>
        <strain evidence="2 3">CECT 8626</strain>
    </source>
</reference>
<gene>
    <name evidence="2" type="ORF">DEA8626_01574</name>
</gene>
<dbReference type="AlphaFoldDB" id="A0A2R8B623"/>
<accession>A0A2R8B623</accession>
<keyword evidence="3" id="KW-1185">Reference proteome</keyword>
<dbReference type="Proteomes" id="UP000244924">
    <property type="component" value="Unassembled WGS sequence"/>
</dbReference>
<organism evidence="2 3">
    <name type="scientific">Albidovulum aquaemixtae</name>
    <dbReference type="NCBI Taxonomy" id="1542388"/>
    <lineage>
        <taxon>Bacteria</taxon>
        <taxon>Pseudomonadati</taxon>
        <taxon>Pseudomonadota</taxon>
        <taxon>Alphaproteobacteria</taxon>
        <taxon>Rhodobacterales</taxon>
        <taxon>Paracoccaceae</taxon>
        <taxon>Albidovulum</taxon>
    </lineage>
</organism>
<name>A0A2R8B623_9RHOB</name>
<dbReference type="EMBL" id="OMOQ01000001">
    <property type="protein sequence ID" value="SPH18044.1"/>
    <property type="molecule type" value="Genomic_DNA"/>
</dbReference>
<evidence type="ECO:0000313" key="3">
    <source>
        <dbReference type="Proteomes" id="UP000244924"/>
    </source>
</evidence>
<feature type="region of interest" description="Disordered" evidence="1">
    <location>
        <begin position="1"/>
        <end position="54"/>
    </location>
</feature>
<evidence type="ECO:0000313" key="2">
    <source>
        <dbReference type="EMBL" id="SPH18044.1"/>
    </source>
</evidence>
<proteinExistence type="predicted"/>
<sequence length="54" mass="6366">MDMPKQMEAGTTERRQQTQQSQSETRERRKPDSQLADTPAEQMRPMHFSDWASI</sequence>
<protein>
    <submittedName>
        <fullName evidence="2">Uncharacterized protein</fullName>
    </submittedName>
</protein>
<dbReference type="RefSeq" id="WP_181366383.1">
    <property type="nucleotide sequence ID" value="NZ_OMOQ01000001.1"/>
</dbReference>